<organism evidence="8 9">
    <name type="scientific">Taylorella equigenitalis (strain MCE9)</name>
    <dbReference type="NCBI Taxonomy" id="937774"/>
    <lineage>
        <taxon>Bacteria</taxon>
        <taxon>Pseudomonadati</taxon>
        <taxon>Pseudomonadota</taxon>
        <taxon>Betaproteobacteria</taxon>
        <taxon>Burkholderiales</taxon>
        <taxon>Alcaligenaceae</taxon>
        <taxon>Taylorella</taxon>
    </lineage>
</organism>
<evidence type="ECO:0000313" key="9">
    <source>
        <dbReference type="Proteomes" id="UP000007472"/>
    </source>
</evidence>
<dbReference type="CDD" id="cd01560">
    <property type="entry name" value="Thr-synth_2"/>
    <property type="match status" value="1"/>
</dbReference>
<evidence type="ECO:0000256" key="3">
    <source>
        <dbReference type="ARBA" id="ARBA00022898"/>
    </source>
</evidence>
<dbReference type="AlphaFoldDB" id="A0A654KIF8"/>
<evidence type="ECO:0000313" key="8">
    <source>
        <dbReference type="EMBL" id="ADU92243.1"/>
    </source>
</evidence>
<gene>
    <name evidence="8" type="ordered locus">TEQUI_1323</name>
</gene>
<evidence type="ECO:0000256" key="1">
    <source>
        <dbReference type="ARBA" id="ARBA00001933"/>
    </source>
</evidence>
<protein>
    <recommendedName>
        <fullName evidence="5">Threonine synthase</fullName>
        <ecNumber evidence="5">4.2.3.1</ecNumber>
    </recommendedName>
</protein>
<accession>A0A654KIF8</accession>
<evidence type="ECO:0000256" key="2">
    <source>
        <dbReference type="ARBA" id="ARBA00005517"/>
    </source>
</evidence>
<dbReference type="InterPro" id="IPR037158">
    <property type="entry name" value="Thr_synth_N_sf"/>
</dbReference>
<feature type="domain" description="Threonine synthase N-terminal" evidence="7">
    <location>
        <begin position="2"/>
        <end position="79"/>
    </location>
</feature>
<dbReference type="Proteomes" id="UP000007472">
    <property type="component" value="Chromosome"/>
</dbReference>
<dbReference type="Pfam" id="PF14821">
    <property type="entry name" value="Thr_synth_N"/>
    <property type="match status" value="1"/>
</dbReference>
<dbReference type="Pfam" id="PF24857">
    <property type="entry name" value="THR4_C"/>
    <property type="match status" value="1"/>
</dbReference>
<sequence length="496" mass="55914">MKYVSTRGGVEPAEFCDILIEGLAADGGLYVPESIPYIDIEVLEGWRNLTYKQVALQVLSLLITDIPYNDLKNIIDKTYTLDNFESSEIVPLKKFKFGHAKEFYLLGLSEGPTLAFKDLPLQFLGNLYEYVLNKKQTYVNVLGSTSGDTGSAAEYALKGKKGVNVFMLSPHGRMSDFQKAQMYTLDNPNIHNLAVKGVFDECQDIVKAINGDLEFKRKHHIAAVNSINFARIAAQVVYYFWAWLQVSKPVESKYRDSKINDNLKHKNIATYKAEVIDVTVPTGNFGNILAALIASMMGCPLGDLIVATNENNVLEEFFKTGVYKPRIPAETIATSSPSMDISKASNFERFVYFLYDCDASKVKDLWSRLAEDGSFDLSERLSEIEGTDHFFTFKAGRSTHEDRIKTIKDFYDKTEYILDPHTADGVKVSSEFQSENKIMVVAETALSTKFAITVKESLGFEPKVPERFNEMLNKPRHEVVTENSVEEVKDYIQKHS</sequence>
<reference evidence="8 9" key="1">
    <citation type="journal article" date="2011" name="J. Bacteriol.">
        <title>Genome sequence of Taylorella equigenitalis MCE9, the causative agent of contagious equine metritis.</title>
        <authorList>
            <person name="Hebert L."/>
            <person name="Moumen B."/>
            <person name="Duquesne F."/>
            <person name="Breuil M.F."/>
            <person name="Laugier C."/>
            <person name="Batto J.M."/>
            <person name="Renault P."/>
            <person name="Petry S."/>
        </authorList>
    </citation>
    <scope>NUCLEOTIDE SEQUENCE [LARGE SCALE GENOMIC DNA]</scope>
    <source>
        <strain evidence="8 9">MCE9</strain>
    </source>
</reference>
<comment type="cofactor">
    <cofactor evidence="1 6">
        <name>pyridoxal 5'-phosphate</name>
        <dbReference type="ChEBI" id="CHEBI:597326"/>
    </cofactor>
</comment>
<dbReference type="SUPFAM" id="SSF53686">
    <property type="entry name" value="Tryptophan synthase beta subunit-like PLP-dependent enzymes"/>
    <property type="match status" value="1"/>
</dbReference>
<comment type="similarity">
    <text evidence="2">Belongs to the threonine synthase family.</text>
</comment>
<dbReference type="EC" id="4.2.3.1" evidence="5"/>
<dbReference type="InterPro" id="IPR004450">
    <property type="entry name" value="Thr_synthase-like"/>
</dbReference>
<name>A0A654KIF8_TAYEM</name>
<dbReference type="Gene3D" id="3.40.50.1100">
    <property type="match status" value="2"/>
</dbReference>
<keyword evidence="4 8" id="KW-0456">Lyase</keyword>
<dbReference type="Gene3D" id="3.90.1380.10">
    <property type="entry name" value="Threonine synthase, N-terminal domain"/>
    <property type="match status" value="1"/>
</dbReference>
<dbReference type="InterPro" id="IPR051166">
    <property type="entry name" value="Threonine_Synthase"/>
</dbReference>
<evidence type="ECO:0000256" key="6">
    <source>
        <dbReference type="PIRSR" id="PIRSR604450-51"/>
    </source>
</evidence>
<dbReference type="PANTHER" id="PTHR42690:SF1">
    <property type="entry name" value="THREONINE SYNTHASE-LIKE 2"/>
    <property type="match status" value="1"/>
</dbReference>
<evidence type="ECO:0000259" key="7">
    <source>
        <dbReference type="Pfam" id="PF14821"/>
    </source>
</evidence>
<dbReference type="NCBIfam" id="TIGR00260">
    <property type="entry name" value="thrC"/>
    <property type="match status" value="1"/>
</dbReference>
<dbReference type="GO" id="GO:0009088">
    <property type="term" value="P:threonine biosynthetic process"/>
    <property type="evidence" value="ECO:0007669"/>
    <property type="project" value="UniProtKB-UniRule"/>
</dbReference>
<feature type="modified residue" description="N6-(pyridoxal phosphate)lysine" evidence="6">
    <location>
        <position position="117"/>
    </location>
</feature>
<dbReference type="EMBL" id="CP002456">
    <property type="protein sequence ID" value="ADU92243.1"/>
    <property type="molecule type" value="Genomic_DNA"/>
</dbReference>
<dbReference type="InterPro" id="IPR029144">
    <property type="entry name" value="Thr_synth_N"/>
</dbReference>
<dbReference type="GO" id="GO:0004795">
    <property type="term" value="F:threonine synthase activity"/>
    <property type="evidence" value="ECO:0007669"/>
    <property type="project" value="UniProtKB-UniRule"/>
</dbReference>
<dbReference type="KEGG" id="teq:TEQUI_1323"/>
<keyword evidence="3 6" id="KW-0663">Pyridoxal phosphate</keyword>
<dbReference type="PANTHER" id="PTHR42690">
    <property type="entry name" value="THREONINE SYNTHASE FAMILY MEMBER"/>
    <property type="match status" value="1"/>
</dbReference>
<dbReference type="InterPro" id="IPR036052">
    <property type="entry name" value="TrpB-like_PALP_sf"/>
</dbReference>
<proteinExistence type="inferred from homology"/>
<evidence type="ECO:0000256" key="5">
    <source>
        <dbReference type="NCBIfam" id="TIGR00260"/>
    </source>
</evidence>
<evidence type="ECO:0000256" key="4">
    <source>
        <dbReference type="ARBA" id="ARBA00023239"/>
    </source>
</evidence>